<feature type="compositionally biased region" description="Basic and acidic residues" evidence="1">
    <location>
        <begin position="351"/>
        <end position="365"/>
    </location>
</feature>
<dbReference type="KEGG" id="vde:111251443"/>
<feature type="region of interest" description="Disordered" evidence="1">
    <location>
        <begin position="450"/>
        <end position="489"/>
    </location>
</feature>
<feature type="compositionally biased region" description="Basic and acidic residues" evidence="1">
    <location>
        <begin position="418"/>
        <end position="427"/>
    </location>
</feature>
<sequence length="857" mass="97108">MEHINAVLAIFCIGLLFINTCVAKRRCSNEDHGKKDSGWDERSSEGICEKNNNDRNPFTVIRLKQNDAHDKHASHPHDFARPSRKLLRKRLPREVPPEGQKDDSDKNGKSSVDKEHTVVGSKDSSLLLNSNQTKKPLEKLLKWDTLKDKLSDNAEDDLVKSNSDSQAHVRTNHHATRLSKRESSSKKEVSDQAEGKQDKRQENDDNDHKKGKRETVTKDNSDEGDDQDYHSGEVKEYSSDSDELSSSKDEDHTLINISTGDTTTNVSQGNSSNTDKGPKDRRSDDSSPVASMFPLKGNPSQINNNKQECIKKNNGFSIELQTNGGHEQLLVFSRKNANHETELAISVSKKANGDDKKGQESKSYPEETGNGSKDSKKFNEISGASVTFSLKEHSSSGRKPVEQSGKERNGDDDDEGNNDNKRDKADGDDNAGAFLEKNKSKSWKIDFFEENHNDKKEGNKNEGRLLVSKSEGLENERHETDETGGSSNNATQYFALRERSSFSPTKFDWPENKSRGYRPIIVTMKDSSMRDDGDRDNAKEYYNDKEFSEVGHKKSSEEDDDGQGLMDSFETPGHRKNFVNYGLYRGHDDDDAYDDHFDDVDGDFDPRASKRRRKSPWIHILNSHNTQILRKLNAYVADYLPSFLKDHNLDPWVFEINKCEITSRAFQEIARICKCYDKHFKATVALVGLGQFLNPSNRKITQASCTLEGCQIDGIILPGSLWFETSTIYSQDEVVLTRPITVKITLTIFNKRKGNKDNFKYFVKRRELANIIHQVCQSVGDKLIPGLSQVFEDTLTGTTRRCYDIFISDASLRSNKDPKLSIVWPTSEGSEKIPNIRYKTKVNHDDYDYQDEADSMF</sequence>
<protein>
    <submittedName>
        <fullName evidence="3">Uncharacterized protein</fullName>
    </submittedName>
</protein>
<evidence type="ECO:0000313" key="4">
    <source>
        <dbReference type="Proteomes" id="UP000594260"/>
    </source>
</evidence>
<dbReference type="GeneID" id="111251443"/>
<feature type="compositionally biased region" description="Basic and acidic residues" evidence="1">
    <location>
        <begin position="179"/>
        <end position="238"/>
    </location>
</feature>
<organism evidence="3 4">
    <name type="scientific">Varroa destructor</name>
    <name type="common">Honeybee mite</name>
    <dbReference type="NCBI Taxonomy" id="109461"/>
    <lineage>
        <taxon>Eukaryota</taxon>
        <taxon>Metazoa</taxon>
        <taxon>Ecdysozoa</taxon>
        <taxon>Arthropoda</taxon>
        <taxon>Chelicerata</taxon>
        <taxon>Arachnida</taxon>
        <taxon>Acari</taxon>
        <taxon>Parasitiformes</taxon>
        <taxon>Mesostigmata</taxon>
        <taxon>Gamasina</taxon>
        <taxon>Dermanyssoidea</taxon>
        <taxon>Varroidae</taxon>
        <taxon>Varroa</taxon>
    </lineage>
</organism>
<feature type="region of interest" description="Disordered" evidence="1">
    <location>
        <begin position="343"/>
        <end position="437"/>
    </location>
</feature>
<feature type="compositionally biased region" description="Polar residues" evidence="1">
    <location>
        <begin position="255"/>
        <end position="275"/>
    </location>
</feature>
<evidence type="ECO:0000256" key="2">
    <source>
        <dbReference type="SAM" id="SignalP"/>
    </source>
</evidence>
<feature type="region of interest" description="Disordered" evidence="1">
    <location>
        <begin position="68"/>
        <end position="130"/>
    </location>
</feature>
<dbReference type="RefSeq" id="XP_022663752.1">
    <property type="nucleotide sequence ID" value="XM_022808017.1"/>
</dbReference>
<feature type="compositionally biased region" description="Basic and acidic residues" evidence="1">
    <location>
        <begin position="450"/>
        <end position="463"/>
    </location>
</feature>
<feature type="compositionally biased region" description="Basic and acidic residues" evidence="1">
    <location>
        <begin position="544"/>
        <end position="556"/>
    </location>
</feature>
<feature type="compositionally biased region" description="Basic and acidic residues" evidence="1">
    <location>
        <begin position="276"/>
        <end position="285"/>
    </location>
</feature>
<dbReference type="AlphaFoldDB" id="A0A7M7KHP8"/>
<feature type="compositionally biased region" description="Basic and acidic residues" evidence="1">
    <location>
        <begin position="471"/>
        <end position="481"/>
    </location>
</feature>
<feature type="region of interest" description="Disordered" evidence="1">
    <location>
        <begin position="28"/>
        <end position="51"/>
    </location>
</feature>
<feature type="region of interest" description="Disordered" evidence="1">
    <location>
        <begin position="544"/>
        <end position="571"/>
    </location>
</feature>
<keyword evidence="2" id="KW-0732">Signal</keyword>
<keyword evidence="4" id="KW-1185">Reference proteome</keyword>
<feature type="compositionally biased region" description="Basic residues" evidence="1">
    <location>
        <begin position="82"/>
        <end position="91"/>
    </location>
</feature>
<feature type="region of interest" description="Disordered" evidence="1">
    <location>
        <begin position="156"/>
        <end position="306"/>
    </location>
</feature>
<feature type="signal peptide" evidence="2">
    <location>
        <begin position="1"/>
        <end position="23"/>
    </location>
</feature>
<feature type="chain" id="PRO_5029508793" evidence="2">
    <location>
        <begin position="24"/>
        <end position="857"/>
    </location>
</feature>
<dbReference type="Proteomes" id="UP000594260">
    <property type="component" value="Unplaced"/>
</dbReference>
<name>A0A7M7KHP8_VARDE</name>
<proteinExistence type="predicted"/>
<evidence type="ECO:0000256" key="1">
    <source>
        <dbReference type="SAM" id="MobiDB-lite"/>
    </source>
</evidence>
<feature type="compositionally biased region" description="Basic and acidic residues" evidence="1">
    <location>
        <begin position="68"/>
        <end position="81"/>
    </location>
</feature>
<feature type="compositionally biased region" description="Basic and acidic residues" evidence="1">
    <location>
        <begin position="390"/>
        <end position="409"/>
    </location>
</feature>
<feature type="compositionally biased region" description="Polar residues" evidence="1">
    <location>
        <begin position="160"/>
        <end position="169"/>
    </location>
</feature>
<feature type="compositionally biased region" description="Basic and acidic residues" evidence="1">
    <location>
        <begin position="92"/>
        <end position="117"/>
    </location>
</feature>
<dbReference type="InParanoid" id="A0A7M7KHP8"/>
<evidence type="ECO:0000313" key="3">
    <source>
        <dbReference type="EnsemblMetazoa" id="XP_022663752"/>
    </source>
</evidence>
<accession>A0A7M7KHP8</accession>
<reference evidence="3" key="1">
    <citation type="submission" date="2021-01" db="UniProtKB">
        <authorList>
            <consortium name="EnsemblMetazoa"/>
        </authorList>
    </citation>
    <scope>IDENTIFICATION</scope>
</reference>
<dbReference type="EnsemblMetazoa" id="XM_022808017">
    <property type="protein sequence ID" value="XP_022663752"/>
    <property type="gene ID" value="LOC111251443"/>
</dbReference>